<dbReference type="EMBL" id="BGPR01003904">
    <property type="protein sequence ID" value="GBM93754.1"/>
    <property type="molecule type" value="Genomic_DNA"/>
</dbReference>
<gene>
    <name evidence="2" type="ORF">AVEN_51604_1</name>
</gene>
<dbReference type="AlphaFoldDB" id="A0A4Y2JUW1"/>
<evidence type="ECO:0000256" key="1">
    <source>
        <dbReference type="SAM" id="MobiDB-lite"/>
    </source>
</evidence>
<sequence>MTWAWWTRCPIAPQPVEPEVLGLNSTRAGEQVVDPRSGEARAVTGTQKIQAWKAGSGLEQEQSTGTREVEEVSRGWIEDQEGASRYFVSLNY</sequence>
<organism evidence="2 3">
    <name type="scientific">Araneus ventricosus</name>
    <name type="common">Orbweaver spider</name>
    <name type="synonym">Epeira ventricosa</name>
    <dbReference type="NCBI Taxonomy" id="182803"/>
    <lineage>
        <taxon>Eukaryota</taxon>
        <taxon>Metazoa</taxon>
        <taxon>Ecdysozoa</taxon>
        <taxon>Arthropoda</taxon>
        <taxon>Chelicerata</taxon>
        <taxon>Arachnida</taxon>
        <taxon>Araneae</taxon>
        <taxon>Araneomorphae</taxon>
        <taxon>Entelegynae</taxon>
        <taxon>Araneoidea</taxon>
        <taxon>Araneidae</taxon>
        <taxon>Araneus</taxon>
    </lineage>
</organism>
<protein>
    <submittedName>
        <fullName evidence="2">Uncharacterized protein</fullName>
    </submittedName>
</protein>
<proteinExistence type="predicted"/>
<comment type="caution">
    <text evidence="2">The sequence shown here is derived from an EMBL/GenBank/DDBJ whole genome shotgun (WGS) entry which is preliminary data.</text>
</comment>
<dbReference type="Proteomes" id="UP000499080">
    <property type="component" value="Unassembled WGS sequence"/>
</dbReference>
<evidence type="ECO:0000313" key="2">
    <source>
        <dbReference type="EMBL" id="GBM93754.1"/>
    </source>
</evidence>
<accession>A0A4Y2JUW1</accession>
<keyword evidence="3" id="KW-1185">Reference proteome</keyword>
<feature type="region of interest" description="Disordered" evidence="1">
    <location>
        <begin position="52"/>
        <end position="72"/>
    </location>
</feature>
<reference evidence="2 3" key="1">
    <citation type="journal article" date="2019" name="Sci. Rep.">
        <title>Orb-weaving spider Araneus ventricosus genome elucidates the spidroin gene catalogue.</title>
        <authorList>
            <person name="Kono N."/>
            <person name="Nakamura H."/>
            <person name="Ohtoshi R."/>
            <person name="Moran D.A.P."/>
            <person name="Shinohara A."/>
            <person name="Yoshida Y."/>
            <person name="Fujiwara M."/>
            <person name="Mori M."/>
            <person name="Tomita M."/>
            <person name="Arakawa K."/>
        </authorList>
    </citation>
    <scope>NUCLEOTIDE SEQUENCE [LARGE SCALE GENOMIC DNA]</scope>
</reference>
<evidence type="ECO:0000313" key="3">
    <source>
        <dbReference type="Proteomes" id="UP000499080"/>
    </source>
</evidence>
<name>A0A4Y2JUW1_ARAVE</name>